<evidence type="ECO:0000256" key="9">
    <source>
        <dbReference type="SAM" id="Phobius"/>
    </source>
</evidence>
<evidence type="ECO:0000256" key="4">
    <source>
        <dbReference type="ARBA" id="ARBA00022597"/>
    </source>
</evidence>
<feature type="transmembrane region" description="Helical" evidence="9">
    <location>
        <begin position="12"/>
        <end position="31"/>
    </location>
</feature>
<comment type="subcellular location">
    <subcellularLocation>
        <location evidence="1">Cell membrane</location>
        <topology evidence="1">Multi-pass membrane protein</topology>
    </subcellularLocation>
</comment>
<protein>
    <submittedName>
        <fullName evidence="11">PTS galactitol transporter subunit IIC</fullName>
    </submittedName>
</protein>
<evidence type="ECO:0000256" key="3">
    <source>
        <dbReference type="ARBA" id="ARBA00022475"/>
    </source>
</evidence>
<dbReference type="Pfam" id="PF03611">
    <property type="entry name" value="EIIC-GAT"/>
    <property type="match status" value="1"/>
</dbReference>
<feature type="transmembrane region" description="Helical" evidence="9">
    <location>
        <begin position="293"/>
        <end position="326"/>
    </location>
</feature>
<keyword evidence="8 9" id="KW-0472">Membrane</keyword>
<keyword evidence="2" id="KW-0813">Transport</keyword>
<feature type="transmembrane region" description="Helical" evidence="9">
    <location>
        <begin position="178"/>
        <end position="200"/>
    </location>
</feature>
<dbReference type="NCBIfam" id="TIGR00827">
    <property type="entry name" value="EIIC-GAT"/>
    <property type="match status" value="1"/>
</dbReference>
<dbReference type="GO" id="GO:0005886">
    <property type="term" value="C:plasma membrane"/>
    <property type="evidence" value="ECO:0007669"/>
    <property type="project" value="UniProtKB-SubCell"/>
</dbReference>
<feature type="transmembrane region" description="Helical" evidence="9">
    <location>
        <begin position="220"/>
        <end position="242"/>
    </location>
</feature>
<evidence type="ECO:0000313" key="11">
    <source>
        <dbReference type="EMBL" id="RHW35566.1"/>
    </source>
</evidence>
<dbReference type="PANTHER" id="PTHR37324:SF2">
    <property type="entry name" value="PTS SYSTEM GALACTITOL-SPECIFIC EIIC COMPONENT"/>
    <property type="match status" value="1"/>
</dbReference>
<dbReference type="InterPro" id="IPR013853">
    <property type="entry name" value="EIIC-GAT"/>
</dbReference>
<sequence>MQGFVDFIQGFLDLGATVILPVAIFLLGLFFGQKPGKAFRSGLTIGVAFVGIFLVIDLLVLNLGPAAQGMVERLGVNLNVIDIGWPAASSIAWASPLSAFIIPLGLAVNVVMLVTKTTKTMNVDIWNFWHYAFMAAMVYALTGNVWISLAAAIIFQVITLVMADRLAPMVADYYEMPGVSLTTATTLSYVPIGIPIVKLLQKIPGLKDWDADPDSIQKRFGILGESIFIGLVLGAGIGALAGYSVGDIIEIGMSMAAVMVLMPRMVKILMEGLMPVSESAREWLNKRFGDREIYIGLDAAVALGNPAVISTALILVPITVVLAVILPGNALLPFGDLATIPFIVAFIVGAARGNIVHSVIAGTIVIAMSLYMATDLAVIYTDMAVKAEFNMPEGATMVSSIDQAGNLIHYVIYKVVELFH</sequence>
<evidence type="ECO:0000259" key="10">
    <source>
        <dbReference type="PROSITE" id="PS51104"/>
    </source>
</evidence>
<keyword evidence="6 9" id="KW-0812">Transmembrane</keyword>
<feature type="transmembrane region" description="Helical" evidence="9">
    <location>
        <begin position="83"/>
        <end position="111"/>
    </location>
</feature>
<keyword evidence="5" id="KW-0598">Phosphotransferase system</keyword>
<dbReference type="InterPro" id="IPR004703">
    <property type="entry name" value="PTS_sugar-sp_permease"/>
</dbReference>
<feature type="transmembrane region" description="Helical" evidence="9">
    <location>
        <begin position="332"/>
        <end position="351"/>
    </location>
</feature>
<comment type="caution">
    <text evidence="11">The sequence shown here is derived from an EMBL/GenBank/DDBJ whole genome shotgun (WGS) entry which is preliminary data.</text>
</comment>
<feature type="transmembrane region" description="Helical" evidence="9">
    <location>
        <begin position="358"/>
        <end position="380"/>
    </location>
</feature>
<dbReference type="Proteomes" id="UP000285456">
    <property type="component" value="Unassembled WGS sequence"/>
</dbReference>
<dbReference type="EMBL" id="QWEH01000001">
    <property type="protein sequence ID" value="RHW35566.1"/>
    <property type="molecule type" value="Genomic_DNA"/>
</dbReference>
<evidence type="ECO:0000313" key="12">
    <source>
        <dbReference type="Proteomes" id="UP000285456"/>
    </source>
</evidence>
<dbReference type="PIRSF" id="PIRSF006304">
    <property type="entry name" value="GatC"/>
    <property type="match status" value="1"/>
</dbReference>
<keyword evidence="12" id="KW-1185">Reference proteome</keyword>
<feature type="transmembrane region" description="Helical" evidence="9">
    <location>
        <begin position="131"/>
        <end position="158"/>
    </location>
</feature>
<evidence type="ECO:0000256" key="5">
    <source>
        <dbReference type="ARBA" id="ARBA00022683"/>
    </source>
</evidence>
<keyword evidence="4" id="KW-0762">Sugar transport</keyword>
<evidence type="ECO:0000256" key="1">
    <source>
        <dbReference type="ARBA" id="ARBA00004651"/>
    </source>
</evidence>
<keyword evidence="7 9" id="KW-1133">Transmembrane helix</keyword>
<dbReference type="PROSITE" id="PS51104">
    <property type="entry name" value="PTS_EIIC_TYPE_2"/>
    <property type="match status" value="1"/>
</dbReference>
<feature type="domain" description="PTS EIIC type-2" evidence="10">
    <location>
        <begin position="8"/>
        <end position="420"/>
    </location>
</feature>
<keyword evidence="3" id="KW-1003">Cell membrane</keyword>
<organism evidence="11 12">
    <name type="scientific">Oceanobacillus profundus</name>
    <dbReference type="NCBI Taxonomy" id="372463"/>
    <lineage>
        <taxon>Bacteria</taxon>
        <taxon>Bacillati</taxon>
        <taxon>Bacillota</taxon>
        <taxon>Bacilli</taxon>
        <taxon>Bacillales</taxon>
        <taxon>Bacillaceae</taxon>
        <taxon>Oceanobacillus</taxon>
    </lineage>
</organism>
<name>A0A417YPC1_9BACI</name>
<evidence type="ECO:0000256" key="8">
    <source>
        <dbReference type="ARBA" id="ARBA00023136"/>
    </source>
</evidence>
<evidence type="ECO:0000256" key="7">
    <source>
        <dbReference type="ARBA" id="ARBA00022989"/>
    </source>
</evidence>
<accession>A0A417YPC1</accession>
<dbReference type="RefSeq" id="WP_095308037.1">
    <property type="nucleotide sequence ID" value="NZ_JAMAWL010000014.1"/>
</dbReference>
<reference evidence="11 12" key="1">
    <citation type="journal article" date="2007" name="Int. J. Syst. Evol. Microbiol.">
        <title>Oceanobacillus profundus sp. nov., isolated from a deep-sea sediment core.</title>
        <authorList>
            <person name="Kim Y.G."/>
            <person name="Choi D.H."/>
            <person name="Hyun S."/>
            <person name="Cho B.C."/>
        </authorList>
    </citation>
    <scope>NUCLEOTIDE SEQUENCE [LARGE SCALE GENOMIC DNA]</scope>
    <source>
        <strain evidence="11 12">DSM 18246</strain>
    </source>
</reference>
<dbReference type="InterPro" id="IPR013014">
    <property type="entry name" value="PTS_EIIC_2"/>
</dbReference>
<dbReference type="AlphaFoldDB" id="A0A417YPC1"/>
<dbReference type="PANTHER" id="PTHR37324">
    <property type="entry name" value="PTS SYSTEM GALACTITOL-SPECIFIC EIIC COMPONENT"/>
    <property type="match status" value="1"/>
</dbReference>
<dbReference type="GO" id="GO:0009401">
    <property type="term" value="P:phosphoenolpyruvate-dependent sugar phosphotransferase system"/>
    <property type="evidence" value="ECO:0007669"/>
    <property type="project" value="UniProtKB-KW"/>
</dbReference>
<evidence type="ECO:0000256" key="2">
    <source>
        <dbReference type="ARBA" id="ARBA00022448"/>
    </source>
</evidence>
<feature type="transmembrane region" description="Helical" evidence="9">
    <location>
        <begin position="43"/>
        <end position="63"/>
    </location>
</feature>
<gene>
    <name evidence="11" type="ORF">D1B32_02780</name>
</gene>
<dbReference type="OrthoDB" id="9787936at2"/>
<proteinExistence type="predicted"/>
<dbReference type="GO" id="GO:0015577">
    <property type="term" value="F:galactitol transmembrane transporter activity"/>
    <property type="evidence" value="ECO:0007669"/>
    <property type="project" value="InterPro"/>
</dbReference>
<evidence type="ECO:0000256" key="6">
    <source>
        <dbReference type="ARBA" id="ARBA00022692"/>
    </source>
</evidence>